<sequence length="496" mass="54176">MSVPTRRIAGLPVDARPVVREQVQLLVSKAGWDLDMPAPASLGHLRRPAERDALAAWLENAAAGADALVLSLDMLVYGGLVPSRFIDDSLANLSDRLDLLTRLRAAHPHKNIYAFAATMRMSNNNVNEEEKLYWSDYGMAIWKWSYLSDRHAQLGERADGDGAERAAAAIPLAVRQDYLATRERNLALTVQALDLVAAGVIDRLVLPQDDTADFGFNIAERRMLEQRIAAAGLADKVLVYPGADEVMHTLCAHLVASADSTRAPLAFYLHCSDPANVGALRALYEDRPVLDAVRCQVVAAGARVCERIDDADIVLAVHTRGAGQGDWAMQRPLPDPVDIDPAWIEAMTAWHSAGRPIALVDLAYANGADPAMLGELAQRLPLAALSAYAGWNTASNSIGSLVAQCVLERGNATDKEMLTLRLLEDYLWQAVLRQAVRLGATESDFDPARLRQRVDQVFRAHANAWAAANGLGYEVTDITLPWDRTFEIGLRLKRTA</sequence>
<evidence type="ECO:0000313" key="1">
    <source>
        <dbReference type="EMBL" id="PIL42467.1"/>
    </source>
</evidence>
<evidence type="ECO:0008006" key="3">
    <source>
        <dbReference type="Google" id="ProtNLM"/>
    </source>
</evidence>
<comment type="caution">
    <text evidence="1">The sequence shown here is derived from an EMBL/GenBank/DDBJ whole genome shotgun (WGS) entry which is preliminary data.</text>
</comment>
<accession>A0A2G8T8T4</accession>
<organism evidence="1 2">
    <name type="scientific">Massilia eurypsychrophila</name>
    <dbReference type="NCBI Taxonomy" id="1485217"/>
    <lineage>
        <taxon>Bacteria</taxon>
        <taxon>Pseudomonadati</taxon>
        <taxon>Pseudomonadota</taxon>
        <taxon>Betaproteobacteria</taxon>
        <taxon>Burkholderiales</taxon>
        <taxon>Oxalobacteraceae</taxon>
        <taxon>Telluria group</taxon>
        <taxon>Massilia</taxon>
    </lineage>
</organism>
<dbReference type="RefSeq" id="WP_099793006.1">
    <property type="nucleotide sequence ID" value="NZ_JBHLYV010000090.1"/>
</dbReference>
<name>A0A2G8T8T4_9BURK</name>
<reference evidence="1 2" key="1">
    <citation type="submission" date="2017-10" db="EMBL/GenBank/DDBJ databases">
        <title>Massilia psychrophilum sp. nov., a novel purple-pigmented bacterium isolated from Tianshan glacier, Xinjiang Municipality, China.</title>
        <authorList>
            <person name="Wang H."/>
        </authorList>
    </citation>
    <scope>NUCLEOTIDE SEQUENCE [LARGE SCALE GENOMIC DNA]</scope>
    <source>
        <strain evidence="1 2">JCM 30074</strain>
    </source>
</reference>
<dbReference type="AlphaFoldDB" id="A0A2G8T8T4"/>
<gene>
    <name evidence="1" type="ORF">CR105_24135</name>
</gene>
<dbReference type="Proteomes" id="UP000230390">
    <property type="component" value="Unassembled WGS sequence"/>
</dbReference>
<proteinExistence type="predicted"/>
<evidence type="ECO:0000313" key="2">
    <source>
        <dbReference type="Proteomes" id="UP000230390"/>
    </source>
</evidence>
<keyword evidence="2" id="KW-1185">Reference proteome</keyword>
<dbReference type="OrthoDB" id="9789552at2"/>
<dbReference type="EMBL" id="PDOC01000026">
    <property type="protein sequence ID" value="PIL42467.1"/>
    <property type="molecule type" value="Genomic_DNA"/>
</dbReference>
<dbReference type="Pfam" id="PF13552">
    <property type="entry name" value="DUF4127"/>
    <property type="match status" value="1"/>
</dbReference>
<dbReference type="InterPro" id="IPR025394">
    <property type="entry name" value="DUF4127"/>
</dbReference>
<protein>
    <recommendedName>
        <fullName evidence="3">DUF4127 domain-containing protein</fullName>
    </recommendedName>
</protein>